<keyword evidence="6" id="KW-0961">Cell wall biogenesis/degradation</keyword>
<name>A0A7G1G4P0_9BACT</name>
<dbReference type="AlphaFoldDB" id="A0A7G1G4P0"/>
<keyword evidence="5" id="KW-0012">Acyltransferase</keyword>
<dbReference type="InterPro" id="IPR003447">
    <property type="entry name" value="FEMABX"/>
</dbReference>
<gene>
    <name evidence="8" type="ORF">OSSY52_03170</name>
</gene>
<evidence type="ECO:0000256" key="4">
    <source>
        <dbReference type="ARBA" id="ARBA00022984"/>
    </source>
</evidence>
<dbReference type="GO" id="GO:0008360">
    <property type="term" value="P:regulation of cell shape"/>
    <property type="evidence" value="ECO:0007669"/>
    <property type="project" value="UniProtKB-KW"/>
</dbReference>
<evidence type="ECO:0000256" key="5">
    <source>
        <dbReference type="ARBA" id="ARBA00023315"/>
    </source>
</evidence>
<dbReference type="PROSITE" id="PS51191">
    <property type="entry name" value="FEMABX"/>
    <property type="match status" value="1"/>
</dbReference>
<evidence type="ECO:0000259" key="7">
    <source>
        <dbReference type="Pfam" id="PF13480"/>
    </source>
</evidence>
<keyword evidence="2" id="KW-0808">Transferase</keyword>
<dbReference type="Proteomes" id="UP000516361">
    <property type="component" value="Chromosome"/>
</dbReference>
<evidence type="ECO:0000256" key="2">
    <source>
        <dbReference type="ARBA" id="ARBA00022679"/>
    </source>
</evidence>
<comment type="similarity">
    <text evidence="1">Belongs to the FemABX family.</text>
</comment>
<evidence type="ECO:0000256" key="3">
    <source>
        <dbReference type="ARBA" id="ARBA00022960"/>
    </source>
</evidence>
<dbReference type="Gene3D" id="3.40.630.30">
    <property type="match status" value="1"/>
</dbReference>
<evidence type="ECO:0000313" key="9">
    <source>
        <dbReference type="Proteomes" id="UP000516361"/>
    </source>
</evidence>
<dbReference type="InterPro" id="IPR016181">
    <property type="entry name" value="Acyl_CoA_acyltransferase"/>
</dbReference>
<keyword evidence="9" id="KW-1185">Reference proteome</keyword>
<accession>A0A7G1G4P0</accession>
<keyword evidence="3" id="KW-0133">Cell shape</keyword>
<protein>
    <recommendedName>
        <fullName evidence="7">BioF2-like acetyltransferase domain-containing protein</fullName>
    </recommendedName>
</protein>
<evidence type="ECO:0000256" key="1">
    <source>
        <dbReference type="ARBA" id="ARBA00009943"/>
    </source>
</evidence>
<evidence type="ECO:0000256" key="6">
    <source>
        <dbReference type="ARBA" id="ARBA00023316"/>
    </source>
</evidence>
<keyword evidence="4" id="KW-0573">Peptidoglycan synthesis</keyword>
<dbReference type="GO" id="GO:0016755">
    <property type="term" value="F:aminoacyltransferase activity"/>
    <property type="evidence" value="ECO:0007669"/>
    <property type="project" value="InterPro"/>
</dbReference>
<dbReference type="Pfam" id="PF13480">
    <property type="entry name" value="Acetyltransf_6"/>
    <property type="match status" value="1"/>
</dbReference>
<dbReference type="PANTHER" id="PTHR36174:SF1">
    <property type="entry name" value="LIPID II:GLYCINE GLYCYLTRANSFERASE"/>
    <property type="match status" value="1"/>
</dbReference>
<dbReference type="EMBL" id="AP018712">
    <property type="protein sequence ID" value="BBE30176.1"/>
    <property type="molecule type" value="Genomic_DNA"/>
</dbReference>
<dbReference type="GO" id="GO:0071555">
    <property type="term" value="P:cell wall organization"/>
    <property type="evidence" value="ECO:0007669"/>
    <property type="project" value="UniProtKB-KW"/>
</dbReference>
<dbReference type="InterPro" id="IPR038740">
    <property type="entry name" value="BioF2-like_GNAT_dom"/>
</dbReference>
<reference evidence="8 9" key="1">
    <citation type="submission" date="2018-06" db="EMBL/GenBank/DDBJ databases">
        <title>Genome sequencing of Oceanotoga sp. sy52.</title>
        <authorList>
            <person name="Mori K."/>
        </authorList>
    </citation>
    <scope>NUCLEOTIDE SEQUENCE [LARGE SCALE GENOMIC DNA]</scope>
    <source>
        <strain evidence="9">sy52</strain>
    </source>
</reference>
<proteinExistence type="inferred from homology"/>
<dbReference type="SUPFAM" id="SSF55729">
    <property type="entry name" value="Acyl-CoA N-acyltransferases (Nat)"/>
    <property type="match status" value="1"/>
</dbReference>
<dbReference type="PANTHER" id="PTHR36174">
    <property type="entry name" value="LIPID II:GLYCINE GLYCYLTRANSFERASE"/>
    <property type="match status" value="1"/>
</dbReference>
<sequence length="321" mass="39010">MMVRLLKESEKNKWNNFVQNSNQGSIFCSYEWIKTVTNNDFKILTYEENRNVIAGLPLPFINSKNIKMPKLTQKLGVLFDNFENMKYNKRLEKEKKIIYEFLNEIKGKYKSFYMNFDWHFDNWLPFYWQGFKQTTRYTYVIDFEKGIDNIWKELDQNTRNTIKKAKKNNIKVVESFDIKEFYKFNKMTFSRQSMNIPYSFEYVEKIYTNLKNNIKIFKTIDEKGNIHAMNFYIQDNKAVYYLMSGSDPKFRKYSSQNLLQWEAIKYYSSKVRYFDFEGSMIESIESNFRKFGTIQKQYFSIYTADFNYYLKSLIKYILGRS</sequence>
<feature type="domain" description="BioF2-like acetyltransferase" evidence="7">
    <location>
        <begin position="158"/>
        <end position="276"/>
    </location>
</feature>
<evidence type="ECO:0000313" key="8">
    <source>
        <dbReference type="EMBL" id="BBE30176.1"/>
    </source>
</evidence>
<dbReference type="InParanoid" id="A0A7G1G4P0"/>
<dbReference type="KEGG" id="ocy:OSSY52_03170"/>
<dbReference type="GO" id="GO:0009252">
    <property type="term" value="P:peptidoglycan biosynthetic process"/>
    <property type="evidence" value="ECO:0007669"/>
    <property type="project" value="UniProtKB-KW"/>
</dbReference>
<dbReference type="RefSeq" id="WP_190615302.1">
    <property type="nucleotide sequence ID" value="NZ_AP018712.1"/>
</dbReference>
<organism evidence="8 9">
    <name type="scientific">Tepiditoga spiralis</name>
    <dbReference type="NCBI Taxonomy" id="2108365"/>
    <lineage>
        <taxon>Bacteria</taxon>
        <taxon>Thermotogati</taxon>
        <taxon>Thermotogota</taxon>
        <taxon>Thermotogae</taxon>
        <taxon>Petrotogales</taxon>
        <taxon>Petrotogaceae</taxon>
        <taxon>Tepiditoga</taxon>
    </lineage>
</organism>
<dbReference type="InterPro" id="IPR050644">
    <property type="entry name" value="PG_Glycine_Bridge_Synth"/>
</dbReference>